<dbReference type="AlphaFoldDB" id="A0AAD7TYS3"/>
<evidence type="ECO:0000313" key="2">
    <source>
        <dbReference type="EMBL" id="KAJ8487367.1"/>
    </source>
</evidence>
<feature type="compositionally biased region" description="Polar residues" evidence="1">
    <location>
        <begin position="13"/>
        <end position="30"/>
    </location>
</feature>
<accession>A0AAD7TYS3</accession>
<dbReference type="Proteomes" id="UP001215151">
    <property type="component" value="Unassembled WGS sequence"/>
</dbReference>
<protein>
    <submittedName>
        <fullName evidence="2">Uncharacterized protein</fullName>
    </submittedName>
</protein>
<comment type="caution">
    <text evidence="2">The sequence shown here is derived from an EMBL/GenBank/DDBJ whole genome shotgun (WGS) entry which is preliminary data.</text>
</comment>
<keyword evidence="3" id="KW-1185">Reference proteome</keyword>
<feature type="region of interest" description="Disordered" evidence="1">
    <location>
        <begin position="1"/>
        <end position="30"/>
    </location>
</feature>
<dbReference type="EMBL" id="JAPEVG010000080">
    <property type="protein sequence ID" value="KAJ8487367.1"/>
    <property type="molecule type" value="Genomic_DNA"/>
</dbReference>
<evidence type="ECO:0000256" key="1">
    <source>
        <dbReference type="SAM" id="MobiDB-lite"/>
    </source>
</evidence>
<sequence length="89" mass="9770">MFDTSHGAPLSAISASPESTYNDPEVSRTSWDSIMDNDRYTSVVDDSLFDKTRSRNSVSSESVFGSDPYAHSPKEDDTMITMLDGGHIC</sequence>
<proteinExistence type="predicted"/>
<feature type="region of interest" description="Disordered" evidence="1">
    <location>
        <begin position="55"/>
        <end position="78"/>
    </location>
</feature>
<reference evidence="2" key="1">
    <citation type="submission" date="2022-11" db="EMBL/GenBank/DDBJ databases">
        <title>Genome Sequence of Cubamyces cubensis.</title>
        <authorList>
            <person name="Buettner E."/>
        </authorList>
    </citation>
    <scope>NUCLEOTIDE SEQUENCE</scope>
    <source>
        <strain evidence="2">MPL-01</strain>
    </source>
</reference>
<organism evidence="2 3">
    <name type="scientific">Trametes cubensis</name>
    <dbReference type="NCBI Taxonomy" id="1111947"/>
    <lineage>
        <taxon>Eukaryota</taxon>
        <taxon>Fungi</taxon>
        <taxon>Dikarya</taxon>
        <taxon>Basidiomycota</taxon>
        <taxon>Agaricomycotina</taxon>
        <taxon>Agaricomycetes</taxon>
        <taxon>Polyporales</taxon>
        <taxon>Polyporaceae</taxon>
        <taxon>Trametes</taxon>
    </lineage>
</organism>
<name>A0AAD7TYS3_9APHY</name>
<gene>
    <name evidence="2" type="ORF">ONZ51_g4203</name>
</gene>
<evidence type="ECO:0000313" key="3">
    <source>
        <dbReference type="Proteomes" id="UP001215151"/>
    </source>
</evidence>